<dbReference type="Gene3D" id="3.60.21.60">
    <property type="match status" value="2"/>
</dbReference>
<dbReference type="InterPro" id="IPR007185">
    <property type="entry name" value="DNA_pol_a/d/e_bsu"/>
</dbReference>
<gene>
    <name evidence="9" type="ORF">NQ318_005321</name>
</gene>
<dbReference type="PANTHER" id="PTHR23061">
    <property type="entry name" value="DNA POLYMERASE 2 ALPHA 70 KDA SUBUNIT"/>
    <property type="match status" value="1"/>
</dbReference>
<accession>A0AAV8XX36</accession>
<dbReference type="PANTHER" id="PTHR23061:SF12">
    <property type="entry name" value="DNA POLYMERASE ALPHA SUBUNIT B"/>
    <property type="match status" value="1"/>
</dbReference>
<reference evidence="9" key="1">
    <citation type="journal article" date="2023" name="Insect Mol. Biol.">
        <title>Genome sequencing provides insights into the evolution of gene families encoding plant cell wall-degrading enzymes in longhorned beetles.</title>
        <authorList>
            <person name="Shin N.R."/>
            <person name="Okamura Y."/>
            <person name="Kirsch R."/>
            <person name="Pauchet Y."/>
        </authorList>
    </citation>
    <scope>NUCLEOTIDE SEQUENCE</scope>
    <source>
        <strain evidence="9">AMC_N1</strain>
    </source>
</reference>
<dbReference type="InterPro" id="IPR016722">
    <property type="entry name" value="DNA_pol_alpha_bsu"/>
</dbReference>
<keyword evidence="4" id="KW-0235">DNA replication</keyword>
<feature type="domain" description="DNA polymerase alpha/delta/epsilon subunit B" evidence="7">
    <location>
        <begin position="256"/>
        <end position="456"/>
    </location>
</feature>
<dbReference type="PIRSF" id="PIRSF018300">
    <property type="entry name" value="DNA_pol_alph_2"/>
    <property type="match status" value="1"/>
</dbReference>
<keyword evidence="10" id="KW-1185">Reference proteome</keyword>
<proteinExistence type="inferred from homology"/>
<dbReference type="GO" id="GO:0005658">
    <property type="term" value="C:alpha DNA polymerase:primase complex"/>
    <property type="evidence" value="ECO:0007669"/>
    <property type="project" value="TreeGrafter"/>
</dbReference>
<dbReference type="Proteomes" id="UP001162162">
    <property type="component" value="Unassembled WGS sequence"/>
</dbReference>
<dbReference type="Pfam" id="PF22062">
    <property type="entry name" value="OB_DPOA2"/>
    <property type="match status" value="1"/>
</dbReference>
<evidence type="ECO:0000256" key="5">
    <source>
        <dbReference type="ARBA" id="ARBA00023242"/>
    </source>
</evidence>
<name>A0AAV8XX36_9CUCU</name>
<evidence type="ECO:0000313" key="9">
    <source>
        <dbReference type="EMBL" id="KAJ8942329.1"/>
    </source>
</evidence>
<evidence type="ECO:0000256" key="1">
    <source>
        <dbReference type="ARBA" id="ARBA00004123"/>
    </source>
</evidence>
<feature type="compositionally biased region" description="Polar residues" evidence="6">
    <location>
        <begin position="54"/>
        <end position="72"/>
    </location>
</feature>
<feature type="domain" description="DNA polymerase alpha subunit B OB" evidence="8">
    <location>
        <begin position="177"/>
        <end position="236"/>
    </location>
</feature>
<dbReference type="GO" id="GO:0003677">
    <property type="term" value="F:DNA binding"/>
    <property type="evidence" value="ECO:0007669"/>
    <property type="project" value="InterPro"/>
</dbReference>
<evidence type="ECO:0000259" key="8">
    <source>
        <dbReference type="Pfam" id="PF22062"/>
    </source>
</evidence>
<protein>
    <recommendedName>
        <fullName evidence="3">DNA polymerase alpha subunit B</fullName>
    </recommendedName>
</protein>
<evidence type="ECO:0000256" key="2">
    <source>
        <dbReference type="ARBA" id="ARBA00007299"/>
    </source>
</evidence>
<comment type="subcellular location">
    <subcellularLocation>
        <location evidence="1">Nucleus</location>
    </subcellularLocation>
</comment>
<evidence type="ECO:0000256" key="4">
    <source>
        <dbReference type="ARBA" id="ARBA00022705"/>
    </source>
</evidence>
<evidence type="ECO:0000259" key="7">
    <source>
        <dbReference type="Pfam" id="PF04042"/>
    </source>
</evidence>
<dbReference type="Pfam" id="PF04042">
    <property type="entry name" value="DNA_pol_E_B"/>
    <property type="match status" value="1"/>
</dbReference>
<dbReference type="InterPro" id="IPR054300">
    <property type="entry name" value="OB_DPOA2"/>
</dbReference>
<evidence type="ECO:0000256" key="6">
    <source>
        <dbReference type="SAM" id="MobiDB-lite"/>
    </source>
</evidence>
<evidence type="ECO:0000256" key="3">
    <source>
        <dbReference type="ARBA" id="ARBA00018596"/>
    </source>
</evidence>
<dbReference type="EMBL" id="JAPWTK010000333">
    <property type="protein sequence ID" value="KAJ8942329.1"/>
    <property type="molecule type" value="Genomic_DNA"/>
</dbReference>
<dbReference type="AlphaFoldDB" id="A0AAV8XX36"/>
<feature type="compositionally biased region" description="Polar residues" evidence="6">
    <location>
        <begin position="92"/>
        <end position="101"/>
    </location>
</feature>
<comment type="similarity">
    <text evidence="2">Belongs to the DNA polymerase alpha subunit B family.</text>
</comment>
<feature type="region of interest" description="Disordered" evidence="6">
    <location>
        <begin position="54"/>
        <end position="107"/>
    </location>
</feature>
<organism evidence="9 10">
    <name type="scientific">Aromia moschata</name>
    <dbReference type="NCBI Taxonomy" id="1265417"/>
    <lineage>
        <taxon>Eukaryota</taxon>
        <taxon>Metazoa</taxon>
        <taxon>Ecdysozoa</taxon>
        <taxon>Arthropoda</taxon>
        <taxon>Hexapoda</taxon>
        <taxon>Insecta</taxon>
        <taxon>Pterygota</taxon>
        <taxon>Neoptera</taxon>
        <taxon>Endopterygota</taxon>
        <taxon>Coleoptera</taxon>
        <taxon>Polyphaga</taxon>
        <taxon>Cucujiformia</taxon>
        <taxon>Chrysomeloidea</taxon>
        <taxon>Cerambycidae</taxon>
        <taxon>Cerambycinae</taxon>
        <taxon>Callichromatini</taxon>
        <taxon>Aromia</taxon>
    </lineage>
</organism>
<comment type="caution">
    <text evidence="9">The sequence shown here is derived from an EMBL/GenBank/DDBJ whole genome shotgun (WGS) entry which is preliminary data.</text>
</comment>
<sequence length="502" mass="55880">MASKEEIAAYFAELNIEASDVVLDKCKLSNLKKNIKAIFHNNYLHRDADTTVSSYTATTPKSNKTQKQQTPAHQRISKGTVLSDTYDDFRSSVGSPSTSEKYSQRTDSRSVQCSYGSPLAQFRRGKDYPVSVKNVNKGSLQTETYMYEIMGKKAKSLNSMSQWLGHAILEKHGLSLTEGTLKSHVYCLRVRFETNLGRAVTLNINKLSNYSLFPGQVAVVQGNNPNSTAFIAEKILTDTLLPLPTEPPIIDDELQIVVACGPYTLENNLSYEPLQDLIKYVTEYKPHVLLLVGPFIERSHMSIHDGSLMQTFDSFFESLIENIMNALQGIDIQVVVASSQKDAHHHPVYPTRPYNIRENYTNLTFVSDPCQIDVNGVVIGATSIDVLFHIGQFEMCHPSGMPDRMGRIASPSFKPAQFLSLISTPQGCVYRSRQYGILENKPHILVLPSTWRHFVKSVQDCLVINPERLAKGPVAGTFARIEISPGTGSSLCNHVSCQVIKV</sequence>
<dbReference type="GO" id="GO:0006270">
    <property type="term" value="P:DNA replication initiation"/>
    <property type="evidence" value="ECO:0007669"/>
    <property type="project" value="TreeGrafter"/>
</dbReference>
<keyword evidence="5" id="KW-0539">Nucleus</keyword>
<evidence type="ECO:0000313" key="10">
    <source>
        <dbReference type="Proteomes" id="UP001162162"/>
    </source>
</evidence>